<dbReference type="GeneID" id="8106651"/>
<protein>
    <recommendedName>
        <fullName evidence="1">Protein kinase domain-containing protein</fullName>
    </recommendedName>
</protein>
<reference evidence="3" key="1">
    <citation type="journal article" date="2015" name="Genome Announc.">
        <title>Genome sequence of the AIDS-associated pathogen Penicillium marneffei (ATCC18224) and its near taxonomic relative Talaromyces stipitatus (ATCC10500).</title>
        <authorList>
            <person name="Nierman W.C."/>
            <person name="Fedorova-Abrams N.D."/>
            <person name="Andrianopoulos A."/>
        </authorList>
    </citation>
    <scope>NUCLEOTIDE SEQUENCE [LARGE SCALE GENOMIC DNA]</scope>
    <source>
        <strain evidence="3">ATCC 10500 / CBS 375.48 / QM 6759 / NRRL 1006</strain>
    </source>
</reference>
<dbReference type="InterPro" id="IPR011009">
    <property type="entry name" value="Kinase-like_dom_sf"/>
</dbReference>
<dbReference type="GO" id="GO:0036498">
    <property type="term" value="P:IRE1-mediated unfolded protein response"/>
    <property type="evidence" value="ECO:0007669"/>
    <property type="project" value="TreeGrafter"/>
</dbReference>
<dbReference type="GO" id="GO:0004674">
    <property type="term" value="F:protein serine/threonine kinase activity"/>
    <property type="evidence" value="ECO:0007669"/>
    <property type="project" value="InterPro"/>
</dbReference>
<organism evidence="2 3">
    <name type="scientific">Talaromyces stipitatus (strain ATCC 10500 / CBS 375.48 / QM 6759 / NRRL 1006)</name>
    <name type="common">Penicillium stipitatum</name>
    <dbReference type="NCBI Taxonomy" id="441959"/>
    <lineage>
        <taxon>Eukaryota</taxon>
        <taxon>Fungi</taxon>
        <taxon>Dikarya</taxon>
        <taxon>Ascomycota</taxon>
        <taxon>Pezizomycotina</taxon>
        <taxon>Eurotiomycetes</taxon>
        <taxon>Eurotiomycetidae</taxon>
        <taxon>Eurotiales</taxon>
        <taxon>Trichocomaceae</taxon>
        <taxon>Talaromyces</taxon>
        <taxon>Talaromyces sect. Talaromyces</taxon>
    </lineage>
</organism>
<dbReference type="STRING" id="441959.B8LXB8"/>
<dbReference type="Pfam" id="PF00069">
    <property type="entry name" value="Pkinase"/>
    <property type="match status" value="1"/>
</dbReference>
<dbReference type="PhylomeDB" id="B8LXB8"/>
<dbReference type="GO" id="GO:0051082">
    <property type="term" value="F:unfolded protein binding"/>
    <property type="evidence" value="ECO:0007669"/>
    <property type="project" value="TreeGrafter"/>
</dbReference>
<dbReference type="EMBL" id="EQ962652">
    <property type="protein sequence ID" value="EED23199.1"/>
    <property type="molecule type" value="Genomic_DNA"/>
</dbReference>
<dbReference type="Proteomes" id="UP000001745">
    <property type="component" value="Unassembled WGS sequence"/>
</dbReference>
<dbReference type="OMA" id="MEICEQS"/>
<dbReference type="RefSeq" id="XP_002340586.1">
    <property type="nucleotide sequence ID" value="XM_002340545.1"/>
</dbReference>
<dbReference type="GO" id="GO:0005524">
    <property type="term" value="F:ATP binding"/>
    <property type="evidence" value="ECO:0007669"/>
    <property type="project" value="InterPro"/>
</dbReference>
<dbReference type="GO" id="GO:1990604">
    <property type="term" value="C:IRE1-TRAF2-ASK1 complex"/>
    <property type="evidence" value="ECO:0007669"/>
    <property type="project" value="TreeGrafter"/>
</dbReference>
<dbReference type="InParanoid" id="B8LXB8"/>
<dbReference type="InterPro" id="IPR000719">
    <property type="entry name" value="Prot_kinase_dom"/>
</dbReference>
<dbReference type="SUPFAM" id="SSF56112">
    <property type="entry name" value="Protein kinase-like (PK-like)"/>
    <property type="match status" value="1"/>
</dbReference>
<dbReference type="eggNOG" id="ENOG502RZ04">
    <property type="taxonomic scope" value="Eukaryota"/>
</dbReference>
<dbReference type="Gene3D" id="1.10.510.10">
    <property type="entry name" value="Transferase(Phosphotransferase) domain 1"/>
    <property type="match status" value="1"/>
</dbReference>
<accession>B8LXB8</accession>
<sequence length="247" mass="28683">MEICEQSEIFVEEGDDYVFDHTKFILQEKEKGSYFYSETKDRLYPSVPIDINKLRPIPMRDFWPPFDRSLTRAPDPLPGNHYIKRPSLLYYRDGQAQDLSNQILDEAKVCEILRNNPHPNIAEYLGCIEKNGRIKGLCFVKYSMDLIQRVETGRPLDSDYYLQSIESGIRHLHALGLIHNDINPRNIMVGEDDRPIIIDFDSCKQEGEELGKSGTPGWAIENAQHARQENDFFSFCMIKKYLLDNCT</sequence>
<dbReference type="PROSITE" id="PS50011">
    <property type="entry name" value="PROTEIN_KINASE_DOM"/>
    <property type="match status" value="1"/>
</dbReference>
<evidence type="ECO:0000259" key="1">
    <source>
        <dbReference type="PROSITE" id="PS50011"/>
    </source>
</evidence>
<feature type="domain" description="Protein kinase" evidence="1">
    <location>
        <begin position="20"/>
        <end position="247"/>
    </location>
</feature>
<dbReference type="GO" id="GO:0004521">
    <property type="term" value="F:RNA endonuclease activity"/>
    <property type="evidence" value="ECO:0007669"/>
    <property type="project" value="InterPro"/>
</dbReference>
<dbReference type="GO" id="GO:0070059">
    <property type="term" value="P:intrinsic apoptotic signaling pathway in response to endoplasmic reticulum stress"/>
    <property type="evidence" value="ECO:0007669"/>
    <property type="project" value="TreeGrafter"/>
</dbReference>
<dbReference type="OrthoDB" id="4359289at2759"/>
<dbReference type="AlphaFoldDB" id="B8LXB8"/>
<gene>
    <name evidence="2" type="ORF">TSTA_066460</name>
</gene>
<evidence type="ECO:0000313" key="3">
    <source>
        <dbReference type="Proteomes" id="UP000001745"/>
    </source>
</evidence>
<dbReference type="VEuPathDB" id="FungiDB:TSTA_066460"/>
<evidence type="ECO:0000313" key="2">
    <source>
        <dbReference type="EMBL" id="EED23199.1"/>
    </source>
</evidence>
<dbReference type="HOGENOM" id="CLU_062257_0_0_1"/>
<dbReference type="PANTHER" id="PTHR13954">
    <property type="entry name" value="IRE1-RELATED"/>
    <property type="match status" value="1"/>
</dbReference>
<dbReference type="InterPro" id="IPR045133">
    <property type="entry name" value="IRE1/2-like"/>
</dbReference>
<dbReference type="PANTHER" id="PTHR13954:SF6">
    <property type="entry name" value="NON-SPECIFIC SERINE_THREONINE PROTEIN KINASE"/>
    <property type="match status" value="1"/>
</dbReference>
<proteinExistence type="predicted"/>
<keyword evidence="3" id="KW-1185">Reference proteome</keyword>
<name>B8LXB8_TALSN</name>